<reference evidence="2 3" key="1">
    <citation type="submission" date="2017-02" db="EMBL/GenBank/DDBJ databases">
        <title>Natronthermophilus aegyptiacus gen. nov.,sp. nov., an aerobic, extremely halophilic alkalithermophilic archaeon isolated from the athalassohaline Wadi An Natrun, Egypt.</title>
        <authorList>
            <person name="Zhao B."/>
        </authorList>
    </citation>
    <scope>NUCLEOTIDE SEQUENCE [LARGE SCALE GENOMIC DNA]</scope>
    <source>
        <strain evidence="2 3">CGMCC 1.3597</strain>
    </source>
</reference>
<comment type="caution">
    <text evidence="2">The sequence shown here is derived from an EMBL/GenBank/DDBJ whole genome shotgun (WGS) entry which is preliminary data.</text>
</comment>
<dbReference type="EMBL" id="MWPH01000002">
    <property type="protein sequence ID" value="OVE84896.1"/>
    <property type="molecule type" value="Genomic_DNA"/>
</dbReference>
<accession>A0A202E9E5</accession>
<gene>
    <name evidence="2" type="ORF">B2G88_11045</name>
</gene>
<keyword evidence="1" id="KW-0472">Membrane</keyword>
<feature type="transmembrane region" description="Helical" evidence="1">
    <location>
        <begin position="117"/>
        <end position="135"/>
    </location>
</feature>
<dbReference type="Proteomes" id="UP000196084">
    <property type="component" value="Unassembled WGS sequence"/>
</dbReference>
<protein>
    <submittedName>
        <fullName evidence="2">Uncharacterized protein</fullName>
    </submittedName>
</protein>
<feature type="transmembrane region" description="Helical" evidence="1">
    <location>
        <begin position="7"/>
        <end position="26"/>
    </location>
</feature>
<organism evidence="2 3">
    <name type="scientific">Natronolimnobius baerhuensis</name>
    <dbReference type="NCBI Taxonomy" id="253108"/>
    <lineage>
        <taxon>Archaea</taxon>
        <taxon>Methanobacteriati</taxon>
        <taxon>Methanobacteriota</taxon>
        <taxon>Stenosarchaea group</taxon>
        <taxon>Halobacteria</taxon>
        <taxon>Halobacteriales</taxon>
        <taxon>Natrialbaceae</taxon>
        <taxon>Natronolimnobius</taxon>
    </lineage>
</organism>
<proteinExistence type="predicted"/>
<sequence>MTPRRALIAPGLSVLGLVAGIGRFTYEWTTDMPFEVVEAQPGGSDASRTVDWPMHMIVQMDLGAAHFASLTASSMVVIGAIAAQRGWRRAAKSALVPAAILGFDIAWTAAVPSALESSVLTVLLGVPFAVGYVATRTE</sequence>
<feature type="transmembrane region" description="Helical" evidence="1">
    <location>
        <begin position="94"/>
        <end position="111"/>
    </location>
</feature>
<name>A0A202E9E5_9EURY</name>
<evidence type="ECO:0000313" key="3">
    <source>
        <dbReference type="Proteomes" id="UP000196084"/>
    </source>
</evidence>
<dbReference type="AlphaFoldDB" id="A0A202E9E5"/>
<feature type="transmembrane region" description="Helical" evidence="1">
    <location>
        <begin position="62"/>
        <end position="82"/>
    </location>
</feature>
<evidence type="ECO:0000256" key="1">
    <source>
        <dbReference type="SAM" id="Phobius"/>
    </source>
</evidence>
<keyword evidence="3" id="KW-1185">Reference proteome</keyword>
<evidence type="ECO:0000313" key="2">
    <source>
        <dbReference type="EMBL" id="OVE84896.1"/>
    </source>
</evidence>
<keyword evidence="1" id="KW-1133">Transmembrane helix</keyword>
<keyword evidence="1" id="KW-0812">Transmembrane</keyword>